<dbReference type="Gene3D" id="3.30.420.10">
    <property type="entry name" value="Ribonuclease H-like superfamily/Ribonuclease H"/>
    <property type="match status" value="1"/>
</dbReference>
<dbReference type="AlphaFoldDB" id="A0A803PRL4"/>
<dbReference type="GO" id="GO:0015074">
    <property type="term" value="P:DNA integration"/>
    <property type="evidence" value="ECO:0007669"/>
    <property type="project" value="InterPro"/>
</dbReference>
<dbReference type="Proteomes" id="UP000596661">
    <property type="component" value="Chromosome 5"/>
</dbReference>
<organism evidence="2 3">
    <name type="scientific">Cannabis sativa</name>
    <name type="common">Hemp</name>
    <name type="synonym">Marijuana</name>
    <dbReference type="NCBI Taxonomy" id="3483"/>
    <lineage>
        <taxon>Eukaryota</taxon>
        <taxon>Viridiplantae</taxon>
        <taxon>Streptophyta</taxon>
        <taxon>Embryophyta</taxon>
        <taxon>Tracheophyta</taxon>
        <taxon>Spermatophyta</taxon>
        <taxon>Magnoliopsida</taxon>
        <taxon>eudicotyledons</taxon>
        <taxon>Gunneridae</taxon>
        <taxon>Pentapetalae</taxon>
        <taxon>rosids</taxon>
        <taxon>fabids</taxon>
        <taxon>Rosales</taxon>
        <taxon>Cannabaceae</taxon>
        <taxon>Cannabis</taxon>
    </lineage>
</organism>
<dbReference type="InterPro" id="IPR050951">
    <property type="entry name" value="Retrovirus_Pol_polyprotein"/>
</dbReference>
<dbReference type="EnsemblPlants" id="evm.model.05.726">
    <property type="protein sequence ID" value="cds.evm.model.05.726"/>
    <property type="gene ID" value="evm.TU.05.726"/>
</dbReference>
<dbReference type="OMA" id="MIKNIIC"/>
<evidence type="ECO:0000313" key="2">
    <source>
        <dbReference type="EnsemblPlants" id="cds.evm.model.05.726"/>
    </source>
</evidence>
<dbReference type="InterPro" id="IPR012337">
    <property type="entry name" value="RNaseH-like_sf"/>
</dbReference>
<reference evidence="2" key="1">
    <citation type="submission" date="2018-11" db="EMBL/GenBank/DDBJ databases">
        <authorList>
            <person name="Grassa J C."/>
        </authorList>
    </citation>
    <scope>NUCLEOTIDE SEQUENCE [LARGE SCALE GENOMIC DNA]</scope>
</reference>
<protein>
    <recommendedName>
        <fullName evidence="1">Integrase catalytic domain-containing protein</fullName>
    </recommendedName>
</protein>
<keyword evidence="3" id="KW-1185">Reference proteome</keyword>
<evidence type="ECO:0000313" key="3">
    <source>
        <dbReference type="Proteomes" id="UP000596661"/>
    </source>
</evidence>
<dbReference type="InterPro" id="IPR001584">
    <property type="entry name" value="Integrase_cat-core"/>
</dbReference>
<dbReference type="GO" id="GO:0003676">
    <property type="term" value="F:nucleic acid binding"/>
    <property type="evidence" value="ECO:0007669"/>
    <property type="project" value="InterPro"/>
</dbReference>
<reference evidence="2" key="2">
    <citation type="submission" date="2021-03" db="UniProtKB">
        <authorList>
            <consortium name="EnsemblPlants"/>
        </authorList>
    </citation>
    <scope>IDENTIFICATION</scope>
</reference>
<feature type="domain" description="Integrase catalytic" evidence="1">
    <location>
        <begin position="40"/>
        <end position="109"/>
    </location>
</feature>
<sequence length="109" mass="12565">MQWSQSISSPNGLKLNLWYQSLRKEVLHIMIKNIICTFTIPIKIVPENGTQFDGDVFSEFCKRNKINKSFSSVSRPQANGQVEVVNKTLKDTIKKKLDAPKGRWVEELR</sequence>
<proteinExistence type="predicted"/>
<dbReference type="InterPro" id="IPR036397">
    <property type="entry name" value="RNaseH_sf"/>
</dbReference>
<evidence type="ECO:0000259" key="1">
    <source>
        <dbReference type="PROSITE" id="PS50994"/>
    </source>
</evidence>
<dbReference type="EMBL" id="UZAU01000444">
    <property type="status" value="NOT_ANNOTATED_CDS"/>
    <property type="molecule type" value="Genomic_DNA"/>
</dbReference>
<dbReference type="PANTHER" id="PTHR37984">
    <property type="entry name" value="PROTEIN CBG26694"/>
    <property type="match status" value="1"/>
</dbReference>
<dbReference type="PANTHER" id="PTHR37984:SF5">
    <property type="entry name" value="PROTEIN NYNRIN-LIKE"/>
    <property type="match status" value="1"/>
</dbReference>
<dbReference type="PROSITE" id="PS50994">
    <property type="entry name" value="INTEGRASE"/>
    <property type="match status" value="1"/>
</dbReference>
<name>A0A803PRL4_CANSA</name>
<accession>A0A803PRL4</accession>
<dbReference type="SUPFAM" id="SSF53098">
    <property type="entry name" value="Ribonuclease H-like"/>
    <property type="match status" value="1"/>
</dbReference>
<dbReference type="Gramene" id="evm.model.05.726">
    <property type="protein sequence ID" value="cds.evm.model.05.726"/>
    <property type="gene ID" value="evm.TU.05.726"/>
</dbReference>